<dbReference type="Gene3D" id="3.20.20.190">
    <property type="entry name" value="Phosphatidylinositol (PI) phosphodiesterase"/>
    <property type="match status" value="1"/>
</dbReference>
<organism evidence="2 3">
    <name type="scientific">Cytobacillus praedii</name>
    <dbReference type="NCBI Taxonomy" id="1742358"/>
    <lineage>
        <taxon>Bacteria</taxon>
        <taxon>Bacillati</taxon>
        <taxon>Bacillota</taxon>
        <taxon>Bacilli</taxon>
        <taxon>Bacillales</taxon>
        <taxon>Bacillaceae</taxon>
        <taxon>Cytobacillus</taxon>
    </lineage>
</organism>
<dbReference type="GO" id="GO:0006629">
    <property type="term" value="P:lipid metabolic process"/>
    <property type="evidence" value="ECO:0007669"/>
    <property type="project" value="InterPro"/>
</dbReference>
<dbReference type="PANTHER" id="PTHR46211">
    <property type="entry name" value="GLYCEROPHOSPHORYL DIESTER PHOSPHODIESTERASE"/>
    <property type="match status" value="1"/>
</dbReference>
<dbReference type="AlphaFoldDB" id="A0A4R1ATA5"/>
<accession>A0A4R1ATA5</accession>
<dbReference type="Pfam" id="PF03009">
    <property type="entry name" value="GDPD"/>
    <property type="match status" value="1"/>
</dbReference>
<sequence>MLSYILHPLQPFQSIAHRGASFYAPENTMAAFQKAVDLGFDFIEFDVRLSKDGHLVVIHDADVQRTTDGMGYIRDLTVQEIKMLDAGSWYSSEYTNERIPLLEEVLKQFGGKIGLLIEMKSSENQPQLTKLLSDTLIKYIDNGIKPSTLKVQSFNINEIKKFHELTPTISSGILLEKPLNILHFQTYSQFASFLSVNHHLLSKSIIHQAKQYGFDIFSWTIKKQYQFQMMQRLGVNGVISDEEYQETNGTLLTFIFQ</sequence>
<evidence type="ECO:0000313" key="3">
    <source>
        <dbReference type="Proteomes" id="UP000293846"/>
    </source>
</evidence>
<dbReference type="STRING" id="1742358.GCA_001439605_04908"/>
<dbReference type="PROSITE" id="PS51704">
    <property type="entry name" value="GP_PDE"/>
    <property type="match status" value="1"/>
</dbReference>
<evidence type="ECO:0000259" key="1">
    <source>
        <dbReference type="PROSITE" id="PS51704"/>
    </source>
</evidence>
<dbReference type="InterPro" id="IPR017946">
    <property type="entry name" value="PLC-like_Pdiesterase_TIM-brl"/>
</dbReference>
<evidence type="ECO:0000313" key="2">
    <source>
        <dbReference type="EMBL" id="TCJ02903.1"/>
    </source>
</evidence>
<keyword evidence="3" id="KW-1185">Reference proteome</keyword>
<gene>
    <name evidence="2" type="ORF">E0Y62_17405</name>
</gene>
<dbReference type="Proteomes" id="UP000293846">
    <property type="component" value="Unassembled WGS sequence"/>
</dbReference>
<dbReference type="GO" id="GO:0008081">
    <property type="term" value="F:phosphoric diester hydrolase activity"/>
    <property type="evidence" value="ECO:0007669"/>
    <property type="project" value="InterPro"/>
</dbReference>
<proteinExistence type="predicted"/>
<reference evidence="2 3" key="1">
    <citation type="submission" date="2019-03" db="EMBL/GenBank/DDBJ databases">
        <authorList>
            <person name="Jensen L."/>
            <person name="Storgaard J."/>
            <person name="Sulaj E."/>
            <person name="Schramm A."/>
            <person name="Marshall I.P.G."/>
        </authorList>
    </citation>
    <scope>NUCLEOTIDE SEQUENCE [LARGE SCALE GENOMIC DNA]</scope>
    <source>
        <strain evidence="2 3">2017H2G3</strain>
    </source>
</reference>
<dbReference type="EMBL" id="SJTH01000025">
    <property type="protein sequence ID" value="TCJ02903.1"/>
    <property type="molecule type" value="Genomic_DNA"/>
</dbReference>
<name>A0A4R1ATA5_9BACI</name>
<dbReference type="InterPro" id="IPR030395">
    <property type="entry name" value="GP_PDE_dom"/>
</dbReference>
<protein>
    <recommendedName>
        <fullName evidence="1">GP-PDE domain-containing protein</fullName>
    </recommendedName>
</protein>
<dbReference type="PANTHER" id="PTHR46211:SF1">
    <property type="entry name" value="GLYCEROPHOSPHODIESTER PHOSPHODIESTERASE, CYTOPLASMIC"/>
    <property type="match status" value="1"/>
</dbReference>
<feature type="domain" description="GP-PDE" evidence="1">
    <location>
        <begin position="12"/>
        <end position="250"/>
    </location>
</feature>
<dbReference type="SUPFAM" id="SSF51695">
    <property type="entry name" value="PLC-like phosphodiesterases"/>
    <property type="match status" value="1"/>
</dbReference>
<comment type="caution">
    <text evidence="2">The sequence shown here is derived from an EMBL/GenBank/DDBJ whole genome shotgun (WGS) entry which is preliminary data.</text>
</comment>
<dbReference type="OrthoDB" id="384721at2"/>